<dbReference type="RefSeq" id="WP_136371299.1">
    <property type="nucleotide sequence ID" value="NZ_SSOB01000024.1"/>
</dbReference>
<evidence type="ECO:0000313" key="1">
    <source>
        <dbReference type="EMBL" id="THF76526.1"/>
    </source>
</evidence>
<reference evidence="1 2" key="1">
    <citation type="submission" date="2019-04" db="EMBL/GenBank/DDBJ databases">
        <title>Cohnella sp. nov. isolated from preserved vegetables.</title>
        <authorList>
            <person name="Lin S.-Y."/>
            <person name="Hung M.-H."/>
            <person name="Young C.-C."/>
        </authorList>
    </citation>
    <scope>NUCLEOTIDE SEQUENCE [LARGE SCALE GENOMIC DNA]</scope>
    <source>
        <strain evidence="1 2">CC-MHH1044</strain>
    </source>
</reference>
<name>A0A4S4BNS5_9BACL</name>
<dbReference type="OrthoDB" id="9836096at2"/>
<dbReference type="EMBL" id="SSOB01000024">
    <property type="protein sequence ID" value="THF76526.1"/>
    <property type="molecule type" value="Genomic_DNA"/>
</dbReference>
<protein>
    <submittedName>
        <fullName evidence="1">Uncharacterized protein</fullName>
    </submittedName>
</protein>
<dbReference type="AlphaFoldDB" id="A0A4S4BNS5"/>
<gene>
    <name evidence="1" type="ORF">E6C55_18480</name>
</gene>
<keyword evidence="2" id="KW-1185">Reference proteome</keyword>
<organism evidence="1 2">
    <name type="scientific">Cohnella fermenti</name>
    <dbReference type="NCBI Taxonomy" id="2565925"/>
    <lineage>
        <taxon>Bacteria</taxon>
        <taxon>Bacillati</taxon>
        <taxon>Bacillota</taxon>
        <taxon>Bacilli</taxon>
        <taxon>Bacillales</taxon>
        <taxon>Paenibacillaceae</taxon>
        <taxon>Cohnella</taxon>
    </lineage>
</organism>
<comment type="caution">
    <text evidence="1">The sequence shown here is derived from an EMBL/GenBank/DDBJ whole genome shotgun (WGS) entry which is preliminary data.</text>
</comment>
<sequence>MGINLQVGLLYEVKRYHYHVAGYTVGEIEILCFDQNSYGAQGTVTQTGEKLSLGKTFTSEKEVLDEITVILEKKLIEDPFVQHSENLFKLQKIGASQNELQEYYDKTFYSKGLNPPSRPFSNK</sequence>
<evidence type="ECO:0000313" key="2">
    <source>
        <dbReference type="Proteomes" id="UP000310636"/>
    </source>
</evidence>
<dbReference type="Proteomes" id="UP000310636">
    <property type="component" value="Unassembled WGS sequence"/>
</dbReference>
<accession>A0A4S4BNS5</accession>
<proteinExistence type="predicted"/>